<comment type="subcellular location">
    <subcellularLocation>
        <location evidence="1">Cell membrane</location>
        <topology evidence="1">Multi-pass membrane protein</topology>
    </subcellularLocation>
</comment>
<evidence type="ECO:0000256" key="1">
    <source>
        <dbReference type="ARBA" id="ARBA00004651"/>
    </source>
</evidence>
<proteinExistence type="inferred from homology"/>
<dbReference type="Proteomes" id="UP000049979">
    <property type="component" value="Unassembled WGS sequence"/>
</dbReference>
<evidence type="ECO:0000256" key="6">
    <source>
        <dbReference type="ARBA" id="ARBA00038076"/>
    </source>
</evidence>
<feature type="transmembrane region" description="Helical" evidence="7">
    <location>
        <begin position="850"/>
        <end position="877"/>
    </location>
</feature>
<keyword evidence="5 7" id="KW-0472">Membrane</keyword>
<feature type="transmembrane region" description="Helical" evidence="7">
    <location>
        <begin position="808"/>
        <end position="830"/>
    </location>
</feature>
<evidence type="ECO:0000256" key="7">
    <source>
        <dbReference type="SAM" id="Phobius"/>
    </source>
</evidence>
<evidence type="ECO:0000256" key="5">
    <source>
        <dbReference type="ARBA" id="ARBA00023136"/>
    </source>
</evidence>
<feature type="transmembrane region" description="Helical" evidence="7">
    <location>
        <begin position="332"/>
        <end position="359"/>
    </location>
</feature>
<evidence type="ECO:0000259" key="8">
    <source>
        <dbReference type="Pfam" id="PF02687"/>
    </source>
</evidence>
<feature type="transmembrane region" description="Helical" evidence="7">
    <location>
        <begin position="371"/>
        <end position="391"/>
    </location>
</feature>
<feature type="domain" description="ABC3 transporter permease C-terminal" evidence="8">
    <location>
        <begin position="764"/>
        <end position="871"/>
    </location>
</feature>
<dbReference type="GO" id="GO:0022857">
    <property type="term" value="F:transmembrane transporter activity"/>
    <property type="evidence" value="ECO:0007669"/>
    <property type="project" value="TreeGrafter"/>
</dbReference>
<feature type="transmembrane region" description="Helical" evidence="7">
    <location>
        <begin position="444"/>
        <end position="464"/>
    </location>
</feature>
<feature type="transmembrane region" description="Helical" evidence="7">
    <location>
        <begin position="27"/>
        <end position="49"/>
    </location>
</feature>
<accession>A0A0M6WIC3</accession>
<organism evidence="9 10">
    <name type="scientific">Roseburia faecis</name>
    <dbReference type="NCBI Taxonomy" id="301302"/>
    <lineage>
        <taxon>Bacteria</taxon>
        <taxon>Bacillati</taxon>
        <taxon>Bacillota</taxon>
        <taxon>Clostridia</taxon>
        <taxon>Lachnospirales</taxon>
        <taxon>Lachnospiraceae</taxon>
        <taxon>Roseburia</taxon>
    </lineage>
</organism>
<dbReference type="InterPro" id="IPR050250">
    <property type="entry name" value="Macrolide_Exporter_MacB"/>
</dbReference>
<evidence type="ECO:0000256" key="4">
    <source>
        <dbReference type="ARBA" id="ARBA00022989"/>
    </source>
</evidence>
<dbReference type="InterPro" id="IPR003838">
    <property type="entry name" value="ABC3_permease_C"/>
</dbReference>
<sequence>MMQVKNRACVRTVAVRSLRASRMRNRIAVIAIMLTTMLFTALFTIAISINDSFQQSNFLMAGGDAHGSFKKLTEEQMETLKKDPLIRETGARLFLGMGTGDAFRKTQVEVSYMDAHEVKHYFCTPTHGHRPKEGSNEAMTDTRVLKLLGVQPKIGTKFTVTYQIGGGQSEPKTVTQEFVLSGWWDYNGVSQASNVIVPESYVKKTLQHVDIGEDEESGKWSLDVMFGNALHIEKDMRQVIRDCGFQSEDASKPGYIAFGVNWGYTGAQSSSNLNPESIAAIVALLVLIVFTGYLVIYNVFQISVTNDIRFYGLLKTIGMTGRQLKRIIRLQAVLLSGIGIPAGLLLGFGIGVGLAPAVMAQTSYTTAVIKLHAWVFVGAALFSLVTVFLSCNKPGQIAAKVSPVEAVRYTEADCGRKKAKAEKKPASLGRMAWANVGRNRKKTVLVVISLSLAVVLLNLTVMFANGFDMDLYLKHFCVSDFMFANADYFNVQKRFRFSDEAVEDSAMQTVLAQNGIKESGCVYGQTTWVLEKIKKKDMLAYFTSMGHTMTKEQEKGYFNWKEQADDGSYYDDIQLYGMDAFPLQKVKVLKGDVASLDQENAIAAVYMQDDYDKKVDHSNWAGVGDQVTLRYVNSWKYFNAETGKEIPEEEIDSYEGACDVEADDYTQKTYTVVAEILVPSAMSCRYYGSPQFVLGSDTFIKDTGTKDVMHMMFDMKNNQSARAMESFLKNYTEQVEPLYSYESKFSYEKEFDSFRGMFLLLGGVLSGVIAVVGTLNFLNAILTGMIARRREFAVLQSVGMTRRQLKRMLVYEGLLYTFAAIVISLILVVASEPFMGKMIEKMFWFFRFQYTIGPVVLAALIFTVIGAGVPLVVYCVVGKQTIVERLRETE</sequence>
<dbReference type="RefSeq" id="WP_261291790.1">
    <property type="nucleotide sequence ID" value="NZ_CP173697.1"/>
</dbReference>
<evidence type="ECO:0000256" key="3">
    <source>
        <dbReference type="ARBA" id="ARBA00022692"/>
    </source>
</evidence>
<keyword evidence="3 7" id="KW-0812">Transmembrane</keyword>
<keyword evidence="2" id="KW-1003">Cell membrane</keyword>
<dbReference type="GO" id="GO:0005886">
    <property type="term" value="C:plasma membrane"/>
    <property type="evidence" value="ECO:0007669"/>
    <property type="project" value="UniProtKB-SubCell"/>
</dbReference>
<feature type="domain" description="ABC3 transporter permease C-terminal" evidence="8">
    <location>
        <begin position="283"/>
        <end position="391"/>
    </location>
</feature>
<dbReference type="Pfam" id="PF02687">
    <property type="entry name" value="FtsX"/>
    <property type="match status" value="2"/>
</dbReference>
<evidence type="ECO:0000313" key="10">
    <source>
        <dbReference type="Proteomes" id="UP000049979"/>
    </source>
</evidence>
<protein>
    <submittedName>
        <fullName evidence="9">Efflux ABC transporter permease</fullName>
    </submittedName>
</protein>
<keyword evidence="10" id="KW-1185">Reference proteome</keyword>
<comment type="similarity">
    <text evidence="6">Belongs to the ABC-4 integral membrane protein family.</text>
</comment>
<dbReference type="EMBL" id="CVRR01000008">
    <property type="protein sequence ID" value="CRL35223.1"/>
    <property type="molecule type" value="Genomic_DNA"/>
</dbReference>
<keyword evidence="4 7" id="KW-1133">Transmembrane helix</keyword>
<dbReference type="AlphaFoldDB" id="A0A0M6WIC3"/>
<name>A0A0M6WIC3_9FIRM</name>
<feature type="transmembrane region" description="Helical" evidence="7">
    <location>
        <begin position="278"/>
        <end position="300"/>
    </location>
</feature>
<gene>
    <name evidence="9" type="ORF">M72_23311</name>
</gene>
<feature type="transmembrane region" description="Helical" evidence="7">
    <location>
        <begin position="757"/>
        <end position="787"/>
    </location>
</feature>
<evidence type="ECO:0000313" key="9">
    <source>
        <dbReference type="EMBL" id="CRL35223.1"/>
    </source>
</evidence>
<evidence type="ECO:0000256" key="2">
    <source>
        <dbReference type="ARBA" id="ARBA00022475"/>
    </source>
</evidence>
<dbReference type="PANTHER" id="PTHR30572:SF4">
    <property type="entry name" value="ABC TRANSPORTER PERMEASE YTRF"/>
    <property type="match status" value="1"/>
</dbReference>
<dbReference type="STRING" id="301302.ERS852420_00940"/>
<dbReference type="PANTHER" id="PTHR30572">
    <property type="entry name" value="MEMBRANE COMPONENT OF TRANSPORTER-RELATED"/>
    <property type="match status" value="1"/>
</dbReference>
<reference evidence="10" key="1">
    <citation type="submission" date="2015-05" db="EMBL/GenBank/DDBJ databases">
        <authorList>
            <consortium name="Pathogen Informatics"/>
        </authorList>
    </citation>
    <scope>NUCLEOTIDE SEQUENCE [LARGE SCALE GENOMIC DNA]</scope>
    <source>
        <strain evidence="10">M72</strain>
    </source>
</reference>